<dbReference type="EMBL" id="JAANBB010000073">
    <property type="protein sequence ID" value="KAF7551708.1"/>
    <property type="molecule type" value="Genomic_DNA"/>
</dbReference>
<evidence type="ECO:0000256" key="1">
    <source>
        <dbReference type="SAM" id="MobiDB-lite"/>
    </source>
</evidence>
<feature type="compositionally biased region" description="Low complexity" evidence="1">
    <location>
        <begin position="7"/>
        <end position="20"/>
    </location>
</feature>
<accession>A0A9P5HA50</accession>
<evidence type="ECO:0000313" key="2">
    <source>
        <dbReference type="EMBL" id="KAF7551708.1"/>
    </source>
</evidence>
<dbReference type="Proteomes" id="UP000722485">
    <property type="component" value="Unassembled WGS sequence"/>
</dbReference>
<gene>
    <name evidence="2" type="ORF">G7Z17_g4817</name>
</gene>
<organism evidence="2 3">
    <name type="scientific">Cylindrodendrum hubeiense</name>
    <dbReference type="NCBI Taxonomy" id="595255"/>
    <lineage>
        <taxon>Eukaryota</taxon>
        <taxon>Fungi</taxon>
        <taxon>Dikarya</taxon>
        <taxon>Ascomycota</taxon>
        <taxon>Pezizomycotina</taxon>
        <taxon>Sordariomycetes</taxon>
        <taxon>Hypocreomycetidae</taxon>
        <taxon>Hypocreales</taxon>
        <taxon>Nectriaceae</taxon>
        <taxon>Cylindrodendrum</taxon>
    </lineage>
</organism>
<evidence type="ECO:0000313" key="3">
    <source>
        <dbReference type="Proteomes" id="UP000722485"/>
    </source>
</evidence>
<reference evidence="2" key="1">
    <citation type="submission" date="2020-03" db="EMBL/GenBank/DDBJ databases">
        <title>Draft Genome Sequence of Cylindrodendrum hubeiense.</title>
        <authorList>
            <person name="Buettner E."/>
            <person name="Kellner H."/>
        </authorList>
    </citation>
    <scope>NUCLEOTIDE SEQUENCE</scope>
    <source>
        <strain evidence="2">IHI 201604</strain>
    </source>
</reference>
<name>A0A9P5HA50_9HYPO</name>
<protein>
    <submittedName>
        <fullName evidence="2">Uncharacterized protein</fullName>
    </submittedName>
</protein>
<dbReference type="AlphaFoldDB" id="A0A9P5HA50"/>
<comment type="caution">
    <text evidence="2">The sequence shown here is derived from an EMBL/GenBank/DDBJ whole genome shotgun (WGS) entry which is preliminary data.</text>
</comment>
<keyword evidence="3" id="KW-1185">Reference proteome</keyword>
<proteinExistence type="predicted"/>
<feature type="region of interest" description="Disordered" evidence="1">
    <location>
        <begin position="1"/>
        <end position="20"/>
    </location>
</feature>
<sequence>MAPSNESGANSAQASRASSSDTDLAQAYRDLTSHFSVSVSVSVRIHVHIRIHIRIRIRPISSVRPSFKPRTPFRSRKQSFLRRISSSLTLSLVIPAPILRAAHDATLILI</sequence>